<protein>
    <submittedName>
        <fullName evidence="1">DUF6221 family protein</fullName>
    </submittedName>
</protein>
<dbReference type="EMBL" id="JBHUCO010000094">
    <property type="protein sequence ID" value="MFD1524628.1"/>
    <property type="molecule type" value="Genomic_DNA"/>
</dbReference>
<organism evidence="1 2">
    <name type="scientific">Pseudonocardia yunnanensis</name>
    <dbReference type="NCBI Taxonomy" id="58107"/>
    <lineage>
        <taxon>Bacteria</taxon>
        <taxon>Bacillati</taxon>
        <taxon>Actinomycetota</taxon>
        <taxon>Actinomycetes</taxon>
        <taxon>Pseudonocardiales</taxon>
        <taxon>Pseudonocardiaceae</taxon>
        <taxon>Pseudonocardia</taxon>
    </lineage>
</organism>
<accession>A0ABW4FBZ9</accession>
<dbReference type="InterPro" id="IPR046193">
    <property type="entry name" value="DUF6221"/>
</dbReference>
<dbReference type="Proteomes" id="UP001597114">
    <property type="component" value="Unassembled WGS sequence"/>
</dbReference>
<comment type="caution">
    <text evidence="1">The sequence shown here is derived from an EMBL/GenBank/DDBJ whole genome shotgun (WGS) entry which is preliminary data.</text>
</comment>
<keyword evidence="2" id="KW-1185">Reference proteome</keyword>
<sequence>MDDLIAFLRARLDEDERAAVAAAGQQTYYDWEVHEAEPPEQPEVRVKDKPYRVAGGVDDSTAMHIARHDPARVLSEIESKRRLIQWCEWMVGDFRGSDVWKDVLPLLALPYVGHSDYRAEWRPED</sequence>
<name>A0ABW4FBZ9_9PSEU</name>
<evidence type="ECO:0000313" key="1">
    <source>
        <dbReference type="EMBL" id="MFD1524628.1"/>
    </source>
</evidence>
<dbReference type="RefSeq" id="WP_344723423.1">
    <property type="nucleotide sequence ID" value="NZ_BAAAUS010000020.1"/>
</dbReference>
<reference evidence="2" key="1">
    <citation type="journal article" date="2019" name="Int. J. Syst. Evol. Microbiol.">
        <title>The Global Catalogue of Microorganisms (GCM) 10K type strain sequencing project: providing services to taxonomists for standard genome sequencing and annotation.</title>
        <authorList>
            <consortium name="The Broad Institute Genomics Platform"/>
            <consortium name="The Broad Institute Genome Sequencing Center for Infectious Disease"/>
            <person name="Wu L."/>
            <person name="Ma J."/>
        </authorList>
    </citation>
    <scope>NUCLEOTIDE SEQUENCE [LARGE SCALE GENOMIC DNA]</scope>
    <source>
        <strain evidence="2">CCM 7043</strain>
    </source>
</reference>
<evidence type="ECO:0000313" key="2">
    <source>
        <dbReference type="Proteomes" id="UP001597114"/>
    </source>
</evidence>
<proteinExistence type="predicted"/>
<gene>
    <name evidence="1" type="ORF">ACFSJD_44600</name>
</gene>
<dbReference type="Pfam" id="PF19730">
    <property type="entry name" value="DUF6221"/>
    <property type="match status" value="1"/>
</dbReference>